<keyword evidence="1" id="KW-0812">Transmembrane</keyword>
<accession>A0A0L7M5P1</accession>
<dbReference type="OrthoDB" id="1711136at2759"/>
<keyword evidence="1" id="KW-0472">Membrane</keyword>
<organism evidence="2 3">
    <name type="scientific">Plasmodium falciparum (isolate Dd2)</name>
    <dbReference type="NCBI Taxonomy" id="57267"/>
    <lineage>
        <taxon>Eukaryota</taxon>
        <taxon>Sar</taxon>
        <taxon>Alveolata</taxon>
        <taxon>Apicomplexa</taxon>
        <taxon>Aconoidasida</taxon>
        <taxon>Haemosporida</taxon>
        <taxon>Plasmodiidae</taxon>
        <taxon>Plasmodium</taxon>
        <taxon>Plasmodium (Laverania)</taxon>
    </lineage>
</organism>
<evidence type="ECO:0000256" key="1">
    <source>
        <dbReference type="SAM" id="Phobius"/>
    </source>
</evidence>
<gene>
    <name evidence="2" type="ORF">PFDG_04621</name>
</gene>
<evidence type="ECO:0000313" key="3">
    <source>
        <dbReference type="Proteomes" id="UP000054282"/>
    </source>
</evidence>
<name>A0A0L7M5P1_PLAF4</name>
<dbReference type="EMBL" id="DS016902">
    <property type="protein sequence ID" value="KOB88138.1"/>
    <property type="molecule type" value="Genomic_DNA"/>
</dbReference>
<evidence type="ECO:0000313" key="2">
    <source>
        <dbReference type="EMBL" id="KOB88138.1"/>
    </source>
</evidence>
<reference evidence="3" key="2">
    <citation type="submission" date="2006-09" db="EMBL/GenBank/DDBJ databases">
        <title>The genome sequence of Plasmodium falciparum Dd2.</title>
        <authorList>
            <consortium name="The Broad Institute Genome Sequencing Platform"/>
            <person name="Birren B."/>
            <person name="Lander E."/>
            <person name="Galagan J."/>
            <person name="Nusbaum C."/>
            <person name="Devon K."/>
            <person name="Henn M."/>
            <person name="Jaffe D."/>
            <person name="Butler J."/>
            <person name="Alvarez P."/>
            <person name="Gnerre S."/>
            <person name="Grabherr M."/>
            <person name="Kleber M."/>
            <person name="Mauceli E."/>
            <person name="Brockman W."/>
            <person name="MacCallum I.A."/>
            <person name="Rounsley S."/>
            <person name="Young S."/>
            <person name="LaButti K."/>
            <person name="Pushparaj V."/>
            <person name="DeCaprio D."/>
            <person name="Crawford M."/>
            <person name="Koehrsen M."/>
            <person name="Engels R."/>
            <person name="Montgomery P."/>
            <person name="Pearson M."/>
            <person name="Howarth C."/>
            <person name="Larson L."/>
            <person name="Luoma S."/>
            <person name="White J."/>
            <person name="Kodira C."/>
            <person name="Zeng Q."/>
            <person name="O'Leary S."/>
            <person name="Yandava C."/>
            <person name="Alvarado L."/>
            <person name="Wirth D."/>
            <person name="Volkman S."/>
            <person name="Hartl D."/>
        </authorList>
    </citation>
    <scope>NUCLEOTIDE SEQUENCE [LARGE SCALE GENOMIC DNA]</scope>
</reference>
<dbReference type="Proteomes" id="UP000054282">
    <property type="component" value="Unassembled WGS sequence"/>
</dbReference>
<keyword evidence="1" id="KW-1133">Transmembrane helix</keyword>
<dbReference type="AlphaFoldDB" id="A0A0L7M5P1"/>
<feature type="transmembrane region" description="Helical" evidence="1">
    <location>
        <begin position="35"/>
        <end position="60"/>
    </location>
</feature>
<sequence>MSFIDEYDLDMYKNIVMANNCKDEELLCIFNTSSFLNTICFFIFVIMFLWALAILSRFYLSYNIMKYLKNRKAIYMKNMSDIFDDIKCYAEVL</sequence>
<dbReference type="KEGG" id="pfd:PFDG_04621"/>
<reference evidence="3" key="1">
    <citation type="submission" date="2006-09" db="EMBL/GenBank/DDBJ databases">
        <title>Annotation of Plasmodium falciparum Dd2.</title>
        <authorList>
            <consortium name="The Broad Institute Genome Sequencing Platform"/>
            <person name="Volkman S.K."/>
            <person name="Neafsey D.E."/>
            <person name="Dash A.P."/>
            <person name="Chitnis C.E."/>
            <person name="Hartl D.L."/>
            <person name="Young S.K."/>
            <person name="Zeng Q."/>
            <person name="Koehrsen M."/>
            <person name="Alvarado L."/>
            <person name="Berlin A."/>
            <person name="Borenstein D."/>
            <person name="Chapman S.B."/>
            <person name="Chen Z."/>
            <person name="Engels R."/>
            <person name="Freedman E."/>
            <person name="Gellesch M."/>
            <person name="Goldberg J."/>
            <person name="Griggs A."/>
            <person name="Gujja S."/>
            <person name="Heilman E.R."/>
            <person name="Heiman D.I."/>
            <person name="Howarth C."/>
            <person name="Jen D."/>
            <person name="Larson L."/>
            <person name="Mehta T."/>
            <person name="Neiman D."/>
            <person name="Park D."/>
            <person name="Pearson M."/>
            <person name="Roberts A."/>
            <person name="Saif S."/>
            <person name="Shea T."/>
            <person name="Shenoy N."/>
            <person name="Sisk P."/>
            <person name="Stolte C."/>
            <person name="Sykes S."/>
            <person name="Walk T."/>
            <person name="White J."/>
            <person name="Yandava C."/>
            <person name="Haas B."/>
            <person name="Henn M.R."/>
            <person name="Nusbaum C."/>
            <person name="Birren B."/>
        </authorList>
    </citation>
    <scope>NUCLEOTIDE SEQUENCE [LARGE SCALE GENOMIC DNA]</scope>
</reference>
<proteinExistence type="predicted"/>
<protein>
    <submittedName>
        <fullName evidence="2">Uncharacterized protein</fullName>
    </submittedName>
</protein>
<dbReference type="OMA" id="DDIKCYA"/>